<dbReference type="InterPro" id="IPR039448">
    <property type="entry name" value="Beta_helix"/>
</dbReference>
<dbReference type="Gene3D" id="2.160.20.10">
    <property type="entry name" value="Single-stranded right-handed beta-helix, Pectin lyase-like"/>
    <property type="match status" value="1"/>
</dbReference>
<dbReference type="InterPro" id="IPR012334">
    <property type="entry name" value="Pectin_lyas_fold"/>
</dbReference>
<proteinExistence type="predicted"/>
<accession>A0ABT7VVF1</accession>
<dbReference type="PANTHER" id="PTHR36453">
    <property type="entry name" value="SECRETED PROTEIN-RELATED"/>
    <property type="match status" value="1"/>
</dbReference>
<gene>
    <name evidence="2" type="ORF">QUF54_09405</name>
</gene>
<feature type="domain" description="Right handed beta helix" evidence="1">
    <location>
        <begin position="337"/>
        <end position="403"/>
    </location>
</feature>
<organism evidence="2 3">
    <name type="scientific">Candidatus Marithioploca araucensis</name>
    <dbReference type="NCBI Taxonomy" id="70273"/>
    <lineage>
        <taxon>Bacteria</taxon>
        <taxon>Pseudomonadati</taxon>
        <taxon>Pseudomonadota</taxon>
        <taxon>Gammaproteobacteria</taxon>
        <taxon>Thiotrichales</taxon>
        <taxon>Thiotrichaceae</taxon>
        <taxon>Candidatus Marithioploca</taxon>
    </lineage>
</organism>
<feature type="non-terminal residue" evidence="2">
    <location>
        <position position="1"/>
    </location>
</feature>
<keyword evidence="3" id="KW-1185">Reference proteome</keyword>
<protein>
    <submittedName>
        <fullName evidence="2">Right-handed parallel beta-helix repeat-containing protein</fullName>
    </submittedName>
</protein>
<name>A0ABT7VVF1_9GAMM</name>
<dbReference type="InterPro" id="IPR006626">
    <property type="entry name" value="PbH1"/>
</dbReference>
<dbReference type="Pfam" id="PF13229">
    <property type="entry name" value="Beta_helix"/>
    <property type="match status" value="2"/>
</dbReference>
<evidence type="ECO:0000259" key="1">
    <source>
        <dbReference type="Pfam" id="PF13229"/>
    </source>
</evidence>
<feature type="non-terminal residue" evidence="2">
    <location>
        <position position="440"/>
    </location>
</feature>
<dbReference type="PANTHER" id="PTHR36453:SF1">
    <property type="entry name" value="RIGHT HANDED BETA HELIX DOMAIN-CONTAINING PROTEIN"/>
    <property type="match status" value="1"/>
</dbReference>
<evidence type="ECO:0000313" key="3">
    <source>
        <dbReference type="Proteomes" id="UP001171945"/>
    </source>
</evidence>
<sequence>PWQTIDKVNEVVFEENSTILFKRGDLFRGGIKPKGVKKELTFSAYDTGELPIIAGSVEIGDWQLTTHPKLDKTKVWEAQVSHLPLTDSGIQNLFVNGEVMTIARLPNVASPKDHNWLEVDKGIGTGAFVDSALADYSKPDGYWKGARLRIRTYSWMSRVFEVTGYNASTGKITAKGLGAQLPEWGYFLDGIIEELDSPAEWYYDEDSQTVYLYSKANPNNLLVEGSTYGTGIKGGVKLVENLTFRHFSTGASMGGLNRTIRQCRFEYNRVGITTWQAANLLVKDNTFENMFSQGINLKSPADFDIQDSVIENNQMTDIGTFPIYCGHNFNAVCYGIGIQVQGGKGHIIRQNTIENTGWNGMYLAGQGYHIIENNVVRHALMVLNDGGAISLKSANNTIRGNFLLESIGNVDESNGCSFTPGADYPNTPCGHHHSYGMGLG</sequence>
<reference evidence="2" key="1">
    <citation type="submission" date="2023-06" db="EMBL/GenBank/DDBJ databases">
        <title>Uncultivated large filamentous bacteria from sulfidic sediments reveal new species and different genomic features in energy metabolism and defense.</title>
        <authorList>
            <person name="Fonseca A."/>
        </authorList>
    </citation>
    <scope>NUCLEOTIDE SEQUENCE</scope>
    <source>
        <strain evidence="2">HSG4</strain>
    </source>
</reference>
<dbReference type="SUPFAM" id="SSF51126">
    <property type="entry name" value="Pectin lyase-like"/>
    <property type="match status" value="1"/>
</dbReference>
<dbReference type="EMBL" id="JAUCGM010000713">
    <property type="protein sequence ID" value="MDM8563557.1"/>
    <property type="molecule type" value="Genomic_DNA"/>
</dbReference>
<dbReference type="InterPro" id="IPR011050">
    <property type="entry name" value="Pectin_lyase_fold/virulence"/>
</dbReference>
<dbReference type="Proteomes" id="UP001171945">
    <property type="component" value="Unassembled WGS sequence"/>
</dbReference>
<feature type="domain" description="Right handed beta helix" evidence="1">
    <location>
        <begin position="223"/>
        <end position="318"/>
    </location>
</feature>
<comment type="caution">
    <text evidence="2">The sequence shown here is derived from an EMBL/GenBank/DDBJ whole genome shotgun (WGS) entry which is preliminary data.</text>
</comment>
<dbReference type="SMART" id="SM00710">
    <property type="entry name" value="PbH1"/>
    <property type="match status" value="5"/>
</dbReference>
<evidence type="ECO:0000313" key="2">
    <source>
        <dbReference type="EMBL" id="MDM8563557.1"/>
    </source>
</evidence>